<protein>
    <submittedName>
        <fullName evidence="2">Uncharacterized protein</fullName>
    </submittedName>
</protein>
<dbReference type="PANTHER" id="PTHR34278">
    <property type="entry name" value="PROTEIN THI031, PUTATIVE-RELATED"/>
    <property type="match status" value="1"/>
</dbReference>
<organism evidence="2 3">
    <name type="scientific">Asparagus officinalis</name>
    <name type="common">Garden asparagus</name>
    <dbReference type="NCBI Taxonomy" id="4686"/>
    <lineage>
        <taxon>Eukaryota</taxon>
        <taxon>Viridiplantae</taxon>
        <taxon>Streptophyta</taxon>
        <taxon>Embryophyta</taxon>
        <taxon>Tracheophyta</taxon>
        <taxon>Spermatophyta</taxon>
        <taxon>Magnoliopsida</taxon>
        <taxon>Liliopsida</taxon>
        <taxon>Asparagales</taxon>
        <taxon>Asparagaceae</taxon>
        <taxon>Asparagoideae</taxon>
        <taxon>Asparagus</taxon>
    </lineage>
</organism>
<evidence type="ECO:0000313" key="2">
    <source>
        <dbReference type="EMBL" id="ONK57588.1"/>
    </source>
</evidence>
<dbReference type="EMBL" id="CM007389">
    <property type="protein sequence ID" value="ONK57588.1"/>
    <property type="molecule type" value="Genomic_DNA"/>
</dbReference>
<sequence length="178" mass="19895">MKREGRQHGTVRITKTTTTASSSDAACTKAHRKPTGHSKPAGKCKRARCVRCHSSPASKSRHKAKGTYKLKCSDVALNHRLVSWRVVDDRDEISAKCSGASASASGMLDALLMGSCSGERYDDDDDYDDHGESMDIDEENIDIDDEDEEEEEEDMEFCEVGFVWEYEDEEGWCVVDEM</sequence>
<evidence type="ECO:0000313" key="3">
    <source>
        <dbReference type="Proteomes" id="UP000243459"/>
    </source>
</evidence>
<evidence type="ECO:0000256" key="1">
    <source>
        <dbReference type="SAM" id="MobiDB-lite"/>
    </source>
</evidence>
<name>A0A5P1E4X0_ASPOF</name>
<reference evidence="3" key="1">
    <citation type="journal article" date="2017" name="Nat. Commun.">
        <title>The asparagus genome sheds light on the origin and evolution of a young Y chromosome.</title>
        <authorList>
            <person name="Harkess A."/>
            <person name="Zhou J."/>
            <person name="Xu C."/>
            <person name="Bowers J.E."/>
            <person name="Van der Hulst R."/>
            <person name="Ayyampalayam S."/>
            <person name="Mercati F."/>
            <person name="Riccardi P."/>
            <person name="McKain M.R."/>
            <person name="Kakrana A."/>
            <person name="Tang H."/>
            <person name="Ray J."/>
            <person name="Groenendijk J."/>
            <person name="Arikit S."/>
            <person name="Mathioni S.M."/>
            <person name="Nakano M."/>
            <person name="Shan H."/>
            <person name="Telgmann-Rauber A."/>
            <person name="Kanno A."/>
            <person name="Yue Z."/>
            <person name="Chen H."/>
            <person name="Li W."/>
            <person name="Chen Y."/>
            <person name="Xu X."/>
            <person name="Zhang Y."/>
            <person name="Luo S."/>
            <person name="Chen H."/>
            <person name="Gao J."/>
            <person name="Mao Z."/>
            <person name="Pires J.C."/>
            <person name="Luo M."/>
            <person name="Kudrna D."/>
            <person name="Wing R.A."/>
            <person name="Meyers B.C."/>
            <person name="Yi K."/>
            <person name="Kong H."/>
            <person name="Lavrijsen P."/>
            <person name="Sunseri F."/>
            <person name="Falavigna A."/>
            <person name="Ye Y."/>
            <person name="Leebens-Mack J.H."/>
            <person name="Chen G."/>
        </authorList>
    </citation>
    <scope>NUCLEOTIDE SEQUENCE [LARGE SCALE GENOMIC DNA]</scope>
    <source>
        <strain evidence="3">cv. DH0086</strain>
    </source>
</reference>
<accession>A0A5P1E4X0</accession>
<dbReference type="Gramene" id="ONK57588">
    <property type="protein sequence ID" value="ONK57588"/>
    <property type="gene ID" value="A4U43_C09F2030"/>
</dbReference>
<dbReference type="PANTHER" id="PTHR34278:SF1">
    <property type="entry name" value="PROTEIN THI031, PUTATIVE-RELATED"/>
    <property type="match status" value="1"/>
</dbReference>
<feature type="region of interest" description="Disordered" evidence="1">
    <location>
        <begin position="1"/>
        <end position="43"/>
    </location>
</feature>
<keyword evidence="3" id="KW-1185">Reference proteome</keyword>
<feature type="compositionally biased region" description="Basic residues" evidence="1">
    <location>
        <begin position="29"/>
        <end position="43"/>
    </location>
</feature>
<dbReference type="AlphaFoldDB" id="A0A5P1E4X0"/>
<feature type="region of interest" description="Disordered" evidence="1">
    <location>
        <begin position="122"/>
        <end position="152"/>
    </location>
</feature>
<feature type="compositionally biased region" description="Low complexity" evidence="1">
    <location>
        <begin position="14"/>
        <end position="28"/>
    </location>
</feature>
<dbReference type="OMA" id="GGNSWHE"/>
<dbReference type="Proteomes" id="UP000243459">
    <property type="component" value="Chromosome 9"/>
</dbReference>
<proteinExistence type="predicted"/>
<gene>
    <name evidence="2" type="ORF">A4U43_C09F2030</name>
</gene>